<feature type="transmembrane region" description="Helical" evidence="6">
    <location>
        <begin position="353"/>
        <end position="376"/>
    </location>
</feature>
<feature type="domain" description="Peptidase A1" evidence="7">
    <location>
        <begin position="1"/>
        <end position="291"/>
    </location>
</feature>
<evidence type="ECO:0000256" key="1">
    <source>
        <dbReference type="ARBA" id="ARBA00004167"/>
    </source>
</evidence>
<feature type="compositionally biased region" description="Low complexity" evidence="5">
    <location>
        <begin position="329"/>
        <end position="351"/>
    </location>
</feature>
<feature type="compositionally biased region" description="Basic and acidic residues" evidence="5">
    <location>
        <begin position="425"/>
        <end position="438"/>
    </location>
</feature>
<keyword evidence="4 6" id="KW-0472">Membrane</keyword>
<evidence type="ECO:0000256" key="5">
    <source>
        <dbReference type="SAM" id="MobiDB-lite"/>
    </source>
</evidence>
<evidence type="ECO:0000313" key="8">
    <source>
        <dbReference type="EMBL" id="KAK8026746.1"/>
    </source>
</evidence>
<reference evidence="8 9" key="1">
    <citation type="submission" date="2023-01" db="EMBL/GenBank/DDBJ databases">
        <title>Analysis of 21 Apiospora genomes using comparative genomics revels a genus with tremendous synthesis potential of carbohydrate active enzymes and secondary metabolites.</title>
        <authorList>
            <person name="Sorensen T."/>
        </authorList>
    </citation>
    <scope>NUCLEOTIDE SEQUENCE [LARGE SCALE GENOMIC DNA]</scope>
    <source>
        <strain evidence="8 9">CBS 20057</strain>
    </source>
</reference>
<dbReference type="PANTHER" id="PTHR15549">
    <property type="entry name" value="PAIRED IMMUNOGLOBULIN-LIKE TYPE 2 RECEPTOR"/>
    <property type="match status" value="1"/>
</dbReference>
<accession>A0ABR1S4W4</accession>
<dbReference type="InterPro" id="IPR033121">
    <property type="entry name" value="PEPTIDASE_A1"/>
</dbReference>
<dbReference type="SUPFAM" id="SSF50630">
    <property type="entry name" value="Acid proteases"/>
    <property type="match status" value="1"/>
</dbReference>
<evidence type="ECO:0000259" key="7">
    <source>
        <dbReference type="PROSITE" id="PS51767"/>
    </source>
</evidence>
<protein>
    <recommendedName>
        <fullName evidence="7">Peptidase A1 domain-containing protein</fullName>
    </recommendedName>
</protein>
<feature type="region of interest" description="Disordered" evidence="5">
    <location>
        <begin position="382"/>
        <end position="438"/>
    </location>
</feature>
<keyword evidence="3 6" id="KW-1133">Transmembrane helix</keyword>
<keyword evidence="9" id="KW-1185">Reference proteome</keyword>
<feature type="compositionally biased region" description="Polar residues" evidence="5">
    <location>
        <begin position="408"/>
        <end position="424"/>
    </location>
</feature>
<dbReference type="InterPro" id="IPR051694">
    <property type="entry name" value="Immunoregulatory_rcpt-like"/>
</dbReference>
<evidence type="ECO:0000256" key="2">
    <source>
        <dbReference type="ARBA" id="ARBA00022692"/>
    </source>
</evidence>
<name>A0ABR1S4W4_9PEZI</name>
<sequence length="438" mass="46798">MSYVSDSLKLNDNVSLNGFPVGIALNDWGAQGYHPTVAFGLGANSTILNTLKRASKIISKSWSLFWGRNGGTASSQLDGSIVFGGYDRAKVSGPKYIQALSKSAGCATRLVVTISDMILNFPNGTNVSIFPQSRSTALAACIIPDYPTLLTLPFKPYVENFQALTGMNNDLERSFGLNYYSIRYTRGNVPYVFLLVIPELSFANYACSYAGDLTIQLQSGLSVRVPNDQLVVPHVDVDPSTGAPVVNGTAPDLVINSIQDVNANDLPQLGRQFLSAAYLMVNMEADQFTLWSANPTSDQDLVAVDKANQEVTEYCSAEQSGTSNGGDATGSDPSSTDSTGSSTSSSSSSQTGLIAGATVGAVAGVLLIGGAAFCIYRRRKRDNKGPQASGGESMQSPMPPHYREATSPYGSLPQQEPWQQQYKTELQDTGHQRYELVG</sequence>
<evidence type="ECO:0000256" key="3">
    <source>
        <dbReference type="ARBA" id="ARBA00022989"/>
    </source>
</evidence>
<comment type="subcellular location">
    <subcellularLocation>
        <location evidence="1">Membrane</location>
        <topology evidence="1">Single-pass membrane protein</topology>
    </subcellularLocation>
</comment>
<feature type="region of interest" description="Disordered" evidence="5">
    <location>
        <begin position="313"/>
        <end position="351"/>
    </location>
</feature>
<organism evidence="8 9">
    <name type="scientific">Apiospora marii</name>
    <dbReference type="NCBI Taxonomy" id="335849"/>
    <lineage>
        <taxon>Eukaryota</taxon>
        <taxon>Fungi</taxon>
        <taxon>Dikarya</taxon>
        <taxon>Ascomycota</taxon>
        <taxon>Pezizomycotina</taxon>
        <taxon>Sordariomycetes</taxon>
        <taxon>Xylariomycetidae</taxon>
        <taxon>Amphisphaeriales</taxon>
        <taxon>Apiosporaceae</taxon>
        <taxon>Apiospora</taxon>
    </lineage>
</organism>
<dbReference type="PROSITE" id="PS51767">
    <property type="entry name" value="PEPTIDASE_A1"/>
    <property type="match status" value="1"/>
</dbReference>
<dbReference type="NCBIfam" id="TIGR01167">
    <property type="entry name" value="LPXTG_anchor"/>
    <property type="match status" value="1"/>
</dbReference>
<keyword evidence="2 6" id="KW-0812">Transmembrane</keyword>
<proteinExistence type="predicted"/>
<evidence type="ECO:0000256" key="4">
    <source>
        <dbReference type="ARBA" id="ARBA00023136"/>
    </source>
</evidence>
<evidence type="ECO:0000313" key="9">
    <source>
        <dbReference type="Proteomes" id="UP001396898"/>
    </source>
</evidence>
<dbReference type="CDD" id="cd12087">
    <property type="entry name" value="TM_EGFR-like"/>
    <property type="match status" value="1"/>
</dbReference>
<dbReference type="EMBL" id="JAQQWI010000007">
    <property type="protein sequence ID" value="KAK8026746.1"/>
    <property type="molecule type" value="Genomic_DNA"/>
</dbReference>
<dbReference type="PANTHER" id="PTHR15549:SF33">
    <property type="entry name" value="MEMBRANE PROTEIN WSC4, PUTATIVE (AFU_ORTHOLOGUE AFUA_5G09020)-RELATED"/>
    <property type="match status" value="1"/>
</dbReference>
<comment type="caution">
    <text evidence="8">The sequence shown here is derived from an EMBL/GenBank/DDBJ whole genome shotgun (WGS) entry which is preliminary data.</text>
</comment>
<dbReference type="Proteomes" id="UP001396898">
    <property type="component" value="Unassembled WGS sequence"/>
</dbReference>
<gene>
    <name evidence="8" type="ORF">PG991_003802</name>
</gene>
<evidence type="ECO:0000256" key="6">
    <source>
        <dbReference type="SAM" id="Phobius"/>
    </source>
</evidence>
<dbReference type="InterPro" id="IPR021109">
    <property type="entry name" value="Peptidase_aspartic_dom_sf"/>
</dbReference>
<dbReference type="Gene3D" id="2.40.70.10">
    <property type="entry name" value="Acid Proteases"/>
    <property type="match status" value="1"/>
</dbReference>